<dbReference type="EC" id="2.4.2.3" evidence="4"/>
<dbReference type="GO" id="GO:0004850">
    <property type="term" value="F:uridine phosphorylase activity"/>
    <property type="evidence" value="ECO:0007669"/>
    <property type="project" value="UniProtKB-EC"/>
</dbReference>
<comment type="caution">
    <text evidence="4">The sequence shown here is derived from an EMBL/GenBank/DDBJ whole genome shotgun (WGS) entry which is preliminary data.</text>
</comment>
<dbReference type="InterPro" id="IPR000845">
    <property type="entry name" value="Nucleoside_phosphorylase_d"/>
</dbReference>
<keyword evidence="4" id="KW-0328">Glycosyltransferase</keyword>
<dbReference type="GO" id="GO:0006218">
    <property type="term" value="P:uridine catabolic process"/>
    <property type="evidence" value="ECO:0007669"/>
    <property type="project" value="TreeGrafter"/>
</dbReference>
<feature type="binding site" evidence="2">
    <location>
        <position position="95"/>
    </location>
    <ligand>
        <name>phosphate</name>
        <dbReference type="ChEBI" id="CHEBI:43474"/>
    </ligand>
</feature>
<comment type="similarity">
    <text evidence="1">Belongs to the PNP/UDP phosphorylase family.</text>
</comment>
<dbReference type="Gene3D" id="3.40.50.1580">
    <property type="entry name" value="Nucleoside phosphorylase domain"/>
    <property type="match status" value="1"/>
</dbReference>
<sequence>MTENQGCIEKEMDSSSNSPFVSNPHLKLLDDDMLFHIGMKAGDHQNLRNVFGDVKFVCMGGSTSRINLFAKFIQSELKDYLKGDNEPCNLSKSDRYVLYKVGPVLAVNHGIGVPSLMVILHEILKLLHYAEAQDVKFFRIGTSGGLGLEPGTVVVTRTAVNALLEPFSEQVILGKVVRFPATLDEQLQKQLLDCSGELLTAVGDTMCQGRLDGAFCDYTLEDKLEFLQKVYDAGVRNIEMESVCFASMCKRAGVSAAILCVTLLDRLKGDQVELTPEMHEDYQMRPRDLLLSL</sequence>
<gene>
    <name evidence="4" type="primary">UPP1</name>
    <name evidence="4" type="ORF">OS493_002179</name>
</gene>
<evidence type="ECO:0000313" key="5">
    <source>
        <dbReference type="Proteomes" id="UP001163046"/>
    </source>
</evidence>
<dbReference type="GO" id="GO:0009166">
    <property type="term" value="P:nucleotide catabolic process"/>
    <property type="evidence" value="ECO:0007669"/>
    <property type="project" value="InterPro"/>
</dbReference>
<dbReference type="OrthoDB" id="204058at2759"/>
<protein>
    <submittedName>
        <fullName evidence="4">Uridine phosphorylase 1</fullName>
        <ecNumber evidence="4">2.4.2.3</ecNumber>
    </submittedName>
</protein>
<dbReference type="Pfam" id="PF01048">
    <property type="entry name" value="PNP_UDP_1"/>
    <property type="match status" value="1"/>
</dbReference>
<feature type="binding site" evidence="2">
    <location>
        <begin position="139"/>
        <end position="142"/>
    </location>
    <ligand>
        <name>phosphate</name>
        <dbReference type="ChEBI" id="CHEBI:43474"/>
    </ligand>
</feature>
<reference evidence="4" key="1">
    <citation type="submission" date="2023-01" db="EMBL/GenBank/DDBJ databases">
        <title>Genome assembly of the deep-sea coral Lophelia pertusa.</title>
        <authorList>
            <person name="Herrera S."/>
            <person name="Cordes E."/>
        </authorList>
    </citation>
    <scope>NUCLEOTIDE SEQUENCE</scope>
    <source>
        <strain evidence="4">USNM1676648</strain>
        <tissue evidence="4">Polyp</tissue>
    </source>
</reference>
<evidence type="ECO:0000256" key="1">
    <source>
        <dbReference type="ARBA" id="ARBA00010456"/>
    </source>
</evidence>
<dbReference type="EMBL" id="MU826826">
    <property type="protein sequence ID" value="KAJ7375415.1"/>
    <property type="molecule type" value="Genomic_DNA"/>
</dbReference>
<proteinExistence type="inferred from homology"/>
<feature type="domain" description="Nucleoside phosphorylase" evidence="3">
    <location>
        <begin position="56"/>
        <end position="280"/>
    </location>
</feature>
<organism evidence="4 5">
    <name type="scientific">Desmophyllum pertusum</name>
    <dbReference type="NCBI Taxonomy" id="174260"/>
    <lineage>
        <taxon>Eukaryota</taxon>
        <taxon>Metazoa</taxon>
        <taxon>Cnidaria</taxon>
        <taxon>Anthozoa</taxon>
        <taxon>Hexacorallia</taxon>
        <taxon>Scleractinia</taxon>
        <taxon>Caryophylliina</taxon>
        <taxon>Caryophylliidae</taxon>
        <taxon>Desmophyllum</taxon>
    </lineage>
</organism>
<feature type="binding site" evidence="2">
    <location>
        <position position="208"/>
    </location>
    <ligand>
        <name>substrate</name>
    </ligand>
</feature>
<feature type="binding site" evidence="2">
    <location>
        <position position="210"/>
    </location>
    <ligand>
        <name>substrate</name>
    </ligand>
</feature>
<evidence type="ECO:0000313" key="4">
    <source>
        <dbReference type="EMBL" id="KAJ7375415.1"/>
    </source>
</evidence>
<evidence type="ECO:0000256" key="2">
    <source>
        <dbReference type="PIRSR" id="PIRSR610059-50"/>
    </source>
</evidence>
<dbReference type="PANTHER" id="PTHR43691">
    <property type="entry name" value="URIDINE PHOSPHORYLASE"/>
    <property type="match status" value="1"/>
</dbReference>
<dbReference type="PANTHER" id="PTHR43691:SF11">
    <property type="entry name" value="FI09636P-RELATED"/>
    <property type="match status" value="1"/>
</dbReference>
<evidence type="ECO:0000259" key="3">
    <source>
        <dbReference type="Pfam" id="PF01048"/>
    </source>
</evidence>
<dbReference type="InterPro" id="IPR035994">
    <property type="entry name" value="Nucleoside_phosphorylase_sf"/>
</dbReference>
<dbReference type="SUPFAM" id="SSF53167">
    <property type="entry name" value="Purine and uridine phosphorylases"/>
    <property type="match status" value="1"/>
</dbReference>
<dbReference type="InterPro" id="IPR010059">
    <property type="entry name" value="Uridine_phosphorylase_euk"/>
</dbReference>
<dbReference type="CDD" id="cd17763">
    <property type="entry name" value="UP_hUPP-like"/>
    <property type="match status" value="1"/>
</dbReference>
<dbReference type="NCBIfam" id="TIGR01719">
    <property type="entry name" value="euk_UDPppase"/>
    <property type="match status" value="1"/>
</dbReference>
<accession>A0A9W9Z5Q4</accession>
<keyword evidence="5" id="KW-1185">Reference proteome</keyword>
<dbReference type="Proteomes" id="UP001163046">
    <property type="component" value="Unassembled WGS sequence"/>
</dbReference>
<keyword evidence="4" id="KW-0808">Transferase</keyword>
<dbReference type="GO" id="GO:0005829">
    <property type="term" value="C:cytosol"/>
    <property type="evidence" value="ECO:0007669"/>
    <property type="project" value="TreeGrafter"/>
</dbReference>
<dbReference type="AlphaFoldDB" id="A0A9W9Z5Q4"/>
<name>A0A9W9Z5Q4_9CNID</name>